<dbReference type="PANTHER" id="PTHR15151">
    <property type="entry name" value="PROTEIN EIGER"/>
    <property type="match status" value="1"/>
</dbReference>
<dbReference type="EMBL" id="GBHO01034059">
    <property type="protein sequence ID" value="JAG09545.1"/>
    <property type="molecule type" value="Transcribed_RNA"/>
</dbReference>
<comment type="similarity">
    <text evidence="2">Belongs to the tumor necrosis factor family.</text>
</comment>
<accession>A0A0A9WXF9</accession>
<feature type="transmembrane region" description="Helical" evidence="8">
    <location>
        <begin position="69"/>
        <end position="90"/>
    </location>
</feature>
<dbReference type="AlphaFoldDB" id="A0A0A9WXF9"/>
<dbReference type="GO" id="GO:0016020">
    <property type="term" value="C:membrane"/>
    <property type="evidence" value="ECO:0007669"/>
    <property type="project" value="InterPro"/>
</dbReference>
<evidence type="ECO:0000256" key="2">
    <source>
        <dbReference type="ARBA" id="ARBA00008670"/>
    </source>
</evidence>
<dbReference type="Gene3D" id="2.60.120.40">
    <property type="match status" value="1"/>
</dbReference>
<evidence type="ECO:0000256" key="5">
    <source>
        <dbReference type="ARBA" id="ARBA00023157"/>
    </source>
</evidence>
<dbReference type="InterPro" id="IPR021184">
    <property type="entry name" value="TNF_CS"/>
</dbReference>
<keyword evidence="4" id="KW-0964">Secreted</keyword>
<evidence type="ECO:0000313" key="12">
    <source>
        <dbReference type="EMBL" id="JAG53128.1"/>
    </source>
</evidence>
<dbReference type="SUPFAM" id="SSF49842">
    <property type="entry name" value="TNF-like"/>
    <property type="match status" value="1"/>
</dbReference>
<keyword evidence="8" id="KW-0812">Transmembrane</keyword>
<evidence type="ECO:0000256" key="1">
    <source>
        <dbReference type="ARBA" id="ARBA00004613"/>
    </source>
</evidence>
<dbReference type="GO" id="GO:0005125">
    <property type="term" value="F:cytokine activity"/>
    <property type="evidence" value="ECO:0007669"/>
    <property type="project" value="UniProtKB-KW"/>
</dbReference>
<evidence type="ECO:0000259" key="9">
    <source>
        <dbReference type="PROSITE" id="PS50049"/>
    </source>
</evidence>
<dbReference type="InterPro" id="IPR008983">
    <property type="entry name" value="Tumour_necrosis_fac-like_dom"/>
</dbReference>
<feature type="region of interest" description="Disordered" evidence="7">
    <location>
        <begin position="133"/>
        <end position="159"/>
    </location>
</feature>
<keyword evidence="6" id="KW-0325">Glycoprotein</keyword>
<evidence type="ECO:0000256" key="4">
    <source>
        <dbReference type="ARBA" id="ARBA00022525"/>
    </source>
</evidence>
<comment type="subcellular location">
    <subcellularLocation>
        <location evidence="1">Secreted</location>
    </subcellularLocation>
</comment>
<organism evidence="10">
    <name type="scientific">Lygus hesperus</name>
    <name type="common">Western plant bug</name>
    <dbReference type="NCBI Taxonomy" id="30085"/>
    <lineage>
        <taxon>Eukaryota</taxon>
        <taxon>Metazoa</taxon>
        <taxon>Ecdysozoa</taxon>
        <taxon>Arthropoda</taxon>
        <taxon>Hexapoda</taxon>
        <taxon>Insecta</taxon>
        <taxon>Pterygota</taxon>
        <taxon>Neoptera</taxon>
        <taxon>Paraneoptera</taxon>
        <taxon>Hemiptera</taxon>
        <taxon>Heteroptera</taxon>
        <taxon>Panheteroptera</taxon>
        <taxon>Cimicomorpha</taxon>
        <taxon>Miridae</taxon>
        <taxon>Mirini</taxon>
        <taxon>Lygus</taxon>
    </lineage>
</organism>
<evidence type="ECO:0000313" key="10">
    <source>
        <dbReference type="EMBL" id="JAG09545.1"/>
    </source>
</evidence>
<dbReference type="GO" id="GO:0006955">
    <property type="term" value="P:immune response"/>
    <property type="evidence" value="ECO:0007669"/>
    <property type="project" value="InterPro"/>
</dbReference>
<dbReference type="InterPro" id="IPR006052">
    <property type="entry name" value="TNF_dom"/>
</dbReference>
<keyword evidence="8" id="KW-1133">Transmembrane helix</keyword>
<sequence length="327" mass="36132">MLSDHGWTMLKPQPEPSSTTYCYVHPGDPETSEGDSNVHRTRIKLSNGIIPSHIKVDVLPKKKVFVESWSIILVLLLLFTSYVLLAMLYFELKTTKSELKTLENLIKSLGKWEPDEVPRSGMSVASALINQNSQDTRSTNAGDPTTVSPPASSTERDKREADSFMNHGFPLLAHYKGGLPESVVNEGGGFDGGIGCPGLISPWFKDKYASGEFALKNTTFKEAKGSVVVPEAGLYFIYAQVYYLTRNVSNSYSITLKHESGLEIPLATCSSPPNEQGESSCYTATARALKKDDKLQLRQRERNRHILLRQGQTFLGLVLLSPSPSFK</sequence>
<feature type="compositionally biased region" description="Polar residues" evidence="7">
    <location>
        <begin position="133"/>
        <end position="153"/>
    </location>
</feature>
<dbReference type="EMBL" id="GBRD01012696">
    <property type="protein sequence ID" value="JAG53128.1"/>
    <property type="molecule type" value="Transcribed_RNA"/>
</dbReference>
<evidence type="ECO:0000256" key="6">
    <source>
        <dbReference type="ARBA" id="ARBA00023180"/>
    </source>
</evidence>
<dbReference type="PROSITE" id="PS00251">
    <property type="entry name" value="THD_1"/>
    <property type="match status" value="1"/>
</dbReference>
<dbReference type="Pfam" id="PF00229">
    <property type="entry name" value="TNF"/>
    <property type="match status" value="1"/>
</dbReference>
<reference evidence="10" key="1">
    <citation type="journal article" date="2014" name="PLoS ONE">
        <title>Transcriptome-Based Identification of ABC Transporters in the Western Tarnished Plant Bug Lygus hesperus.</title>
        <authorList>
            <person name="Hull J.J."/>
            <person name="Chaney K."/>
            <person name="Geib S.M."/>
            <person name="Fabrick J.A."/>
            <person name="Brent C.S."/>
            <person name="Walsh D."/>
            <person name="Lavine L.C."/>
        </authorList>
    </citation>
    <scope>NUCLEOTIDE SEQUENCE</scope>
</reference>
<evidence type="ECO:0000256" key="3">
    <source>
        <dbReference type="ARBA" id="ARBA00022514"/>
    </source>
</evidence>
<reference evidence="12" key="3">
    <citation type="submission" date="2014-09" db="EMBL/GenBank/DDBJ databases">
        <authorList>
            <person name="Magalhaes I.L.F."/>
            <person name="Oliveira U."/>
            <person name="Santos F.R."/>
            <person name="Vidigal T.H.D.A."/>
            <person name="Brescovit A.D."/>
            <person name="Santos A.J."/>
        </authorList>
    </citation>
    <scope>NUCLEOTIDE SEQUENCE</scope>
</reference>
<feature type="domain" description="THD" evidence="9">
    <location>
        <begin position="171"/>
        <end position="320"/>
    </location>
</feature>
<dbReference type="GO" id="GO:0005615">
    <property type="term" value="C:extracellular space"/>
    <property type="evidence" value="ECO:0007669"/>
    <property type="project" value="UniProtKB-KW"/>
</dbReference>
<evidence type="ECO:0000256" key="7">
    <source>
        <dbReference type="SAM" id="MobiDB-lite"/>
    </source>
</evidence>
<keyword evidence="5" id="KW-1015">Disulfide bond</keyword>
<keyword evidence="3" id="KW-0202">Cytokine</keyword>
<proteinExistence type="inferred from homology"/>
<evidence type="ECO:0000256" key="8">
    <source>
        <dbReference type="SAM" id="Phobius"/>
    </source>
</evidence>
<reference evidence="10" key="2">
    <citation type="submission" date="2014-07" db="EMBL/GenBank/DDBJ databases">
        <authorList>
            <person name="Hull J."/>
        </authorList>
    </citation>
    <scope>NUCLEOTIDE SEQUENCE</scope>
</reference>
<evidence type="ECO:0000313" key="11">
    <source>
        <dbReference type="EMBL" id="JAG09546.1"/>
    </source>
</evidence>
<keyword evidence="8" id="KW-0472">Membrane</keyword>
<name>A0A0A9WXF9_LYGHE</name>
<dbReference type="GO" id="GO:0005164">
    <property type="term" value="F:tumor necrosis factor receptor binding"/>
    <property type="evidence" value="ECO:0007669"/>
    <property type="project" value="InterPro"/>
</dbReference>
<dbReference type="EMBL" id="GBHO01034058">
    <property type="protein sequence ID" value="JAG09546.1"/>
    <property type="molecule type" value="Transcribed_RNA"/>
</dbReference>
<dbReference type="InterPro" id="IPR051748">
    <property type="entry name" value="TNF_Ligand_Superfamily"/>
</dbReference>
<gene>
    <name evidence="10" type="primary">TNFSF13B_5</name>
    <name evidence="11" type="synonym">TNFSF13B_4</name>
    <name evidence="11" type="ORF">CM83_82172</name>
    <name evidence="10" type="ORF">CM83_82173</name>
</gene>
<dbReference type="PANTHER" id="PTHR15151:SF24">
    <property type="entry name" value="A PROLIFERATION-INDUCING LIGAND-LIKE PROTEIN-RELATED"/>
    <property type="match status" value="1"/>
</dbReference>
<dbReference type="PROSITE" id="PS50049">
    <property type="entry name" value="THD_2"/>
    <property type="match status" value="1"/>
</dbReference>
<protein>
    <submittedName>
        <fullName evidence="10">Tumor necrosis factor ligand superfamily member 13B</fullName>
    </submittedName>
</protein>